<feature type="transmembrane region" description="Helical" evidence="6">
    <location>
        <begin position="49"/>
        <end position="68"/>
    </location>
</feature>
<dbReference type="Proteomes" id="UP000230750">
    <property type="component" value="Unassembled WGS sequence"/>
</dbReference>
<feature type="domain" description="HIG1" evidence="7">
    <location>
        <begin position="21"/>
        <end position="112"/>
    </location>
</feature>
<gene>
    <name evidence="8" type="ORF">BSL78_22675</name>
</gene>
<keyword evidence="3 6" id="KW-1133">Transmembrane helix</keyword>
<dbReference type="PANTHER" id="PTHR12297">
    <property type="entry name" value="HYPOXIA-INDUCBILE GENE 1 HIG1 -RELATED"/>
    <property type="match status" value="1"/>
</dbReference>
<evidence type="ECO:0000256" key="6">
    <source>
        <dbReference type="SAM" id="Phobius"/>
    </source>
</evidence>
<keyword evidence="9" id="KW-1185">Reference proteome</keyword>
<protein>
    <submittedName>
        <fullName evidence="8">Putative HIG1 domain family member 2A, mitochondrial-like</fullName>
    </submittedName>
</protein>
<dbReference type="OrthoDB" id="6604018at2759"/>
<evidence type="ECO:0000256" key="3">
    <source>
        <dbReference type="ARBA" id="ARBA00022989"/>
    </source>
</evidence>
<evidence type="ECO:0000256" key="5">
    <source>
        <dbReference type="SAM" id="MobiDB-lite"/>
    </source>
</evidence>
<evidence type="ECO:0000313" key="8">
    <source>
        <dbReference type="EMBL" id="PIK40475.1"/>
    </source>
</evidence>
<keyword evidence="4 6" id="KW-0472">Membrane</keyword>
<comment type="subcellular location">
    <subcellularLocation>
        <location evidence="1">Mitochondrion membrane</location>
    </subcellularLocation>
</comment>
<evidence type="ECO:0000259" key="7">
    <source>
        <dbReference type="PROSITE" id="PS51503"/>
    </source>
</evidence>
<evidence type="ECO:0000256" key="2">
    <source>
        <dbReference type="ARBA" id="ARBA00022692"/>
    </source>
</evidence>
<evidence type="ECO:0000256" key="1">
    <source>
        <dbReference type="ARBA" id="ARBA00004325"/>
    </source>
</evidence>
<dbReference type="EMBL" id="MRZV01001118">
    <property type="protein sequence ID" value="PIK40475.1"/>
    <property type="molecule type" value="Genomic_DNA"/>
</dbReference>
<evidence type="ECO:0000313" key="9">
    <source>
        <dbReference type="Proteomes" id="UP000230750"/>
    </source>
</evidence>
<sequence length="123" mass="13454">MSSENVEKPKKPAAFLYPGEMPPELNDWVPYKTKGFKEKFMEKVKQNPFVPIGCAATAVALTLGLIQFRKGQTKKSQLMMRFRVAAQAFTVGAIIVGVAIQTAKGNSGYPNKSPPANPNQDPK</sequence>
<accession>A0A2G8JXR1</accession>
<organism evidence="8 9">
    <name type="scientific">Stichopus japonicus</name>
    <name type="common">Sea cucumber</name>
    <dbReference type="NCBI Taxonomy" id="307972"/>
    <lineage>
        <taxon>Eukaryota</taxon>
        <taxon>Metazoa</taxon>
        <taxon>Echinodermata</taxon>
        <taxon>Eleutherozoa</taxon>
        <taxon>Echinozoa</taxon>
        <taxon>Holothuroidea</taxon>
        <taxon>Aspidochirotacea</taxon>
        <taxon>Aspidochirotida</taxon>
        <taxon>Stichopodidae</taxon>
        <taxon>Apostichopus</taxon>
    </lineage>
</organism>
<dbReference type="AlphaFoldDB" id="A0A2G8JXR1"/>
<reference evidence="8 9" key="1">
    <citation type="journal article" date="2017" name="PLoS Biol.">
        <title>The sea cucumber genome provides insights into morphological evolution and visceral regeneration.</title>
        <authorList>
            <person name="Zhang X."/>
            <person name="Sun L."/>
            <person name="Yuan J."/>
            <person name="Sun Y."/>
            <person name="Gao Y."/>
            <person name="Zhang L."/>
            <person name="Li S."/>
            <person name="Dai H."/>
            <person name="Hamel J.F."/>
            <person name="Liu C."/>
            <person name="Yu Y."/>
            <person name="Liu S."/>
            <person name="Lin W."/>
            <person name="Guo K."/>
            <person name="Jin S."/>
            <person name="Xu P."/>
            <person name="Storey K.B."/>
            <person name="Huan P."/>
            <person name="Zhang T."/>
            <person name="Zhou Y."/>
            <person name="Zhang J."/>
            <person name="Lin C."/>
            <person name="Li X."/>
            <person name="Xing L."/>
            <person name="Huo D."/>
            <person name="Sun M."/>
            <person name="Wang L."/>
            <person name="Mercier A."/>
            <person name="Li F."/>
            <person name="Yang H."/>
            <person name="Xiang J."/>
        </authorList>
    </citation>
    <scope>NUCLEOTIDE SEQUENCE [LARGE SCALE GENOMIC DNA]</scope>
    <source>
        <strain evidence="8">Shaxun</strain>
        <tissue evidence="8">Muscle</tissue>
    </source>
</reference>
<dbReference type="GO" id="GO:0097250">
    <property type="term" value="P:mitochondrial respirasome assembly"/>
    <property type="evidence" value="ECO:0007669"/>
    <property type="project" value="TreeGrafter"/>
</dbReference>
<dbReference type="GO" id="GO:0031966">
    <property type="term" value="C:mitochondrial membrane"/>
    <property type="evidence" value="ECO:0007669"/>
    <property type="project" value="UniProtKB-SubCell"/>
</dbReference>
<dbReference type="Gene3D" id="6.10.140.1320">
    <property type="match status" value="1"/>
</dbReference>
<dbReference type="Pfam" id="PF04588">
    <property type="entry name" value="HIG_1_N"/>
    <property type="match status" value="1"/>
</dbReference>
<evidence type="ECO:0000256" key="4">
    <source>
        <dbReference type="ARBA" id="ARBA00023136"/>
    </source>
</evidence>
<feature type="transmembrane region" description="Helical" evidence="6">
    <location>
        <begin position="80"/>
        <end position="100"/>
    </location>
</feature>
<dbReference type="InterPro" id="IPR007667">
    <property type="entry name" value="Hypoxia_induced_domain"/>
</dbReference>
<keyword evidence="2 6" id="KW-0812">Transmembrane</keyword>
<dbReference type="PANTHER" id="PTHR12297:SF18">
    <property type="entry name" value="HIG1 DOMAIN FAMILY MEMBER 2A"/>
    <property type="match status" value="1"/>
</dbReference>
<name>A0A2G8JXR1_STIJA</name>
<comment type="caution">
    <text evidence="8">The sequence shown here is derived from an EMBL/GenBank/DDBJ whole genome shotgun (WGS) entry which is preliminary data.</text>
</comment>
<dbReference type="InterPro" id="IPR050355">
    <property type="entry name" value="RCF1"/>
</dbReference>
<dbReference type="PROSITE" id="PS51503">
    <property type="entry name" value="HIG1"/>
    <property type="match status" value="1"/>
</dbReference>
<proteinExistence type="predicted"/>
<feature type="region of interest" description="Disordered" evidence="5">
    <location>
        <begin position="104"/>
        <end position="123"/>
    </location>
</feature>
<dbReference type="STRING" id="307972.A0A2G8JXR1"/>